<dbReference type="KEGG" id="sge:DWG14_06006"/>
<dbReference type="Pfam" id="PF18135">
    <property type="entry name" value="Type_ISP_C"/>
    <property type="match status" value="1"/>
</dbReference>
<dbReference type="Proteomes" id="UP000265765">
    <property type="component" value="Chromosome"/>
</dbReference>
<organism evidence="7 8">
    <name type="scientific">Streptomyces griseorubiginosus</name>
    <dbReference type="NCBI Taxonomy" id="67304"/>
    <lineage>
        <taxon>Bacteria</taxon>
        <taxon>Bacillati</taxon>
        <taxon>Actinomycetota</taxon>
        <taxon>Actinomycetes</taxon>
        <taxon>Kitasatosporales</taxon>
        <taxon>Streptomycetaceae</taxon>
        <taxon>Streptomyces</taxon>
    </lineage>
</organism>
<evidence type="ECO:0000256" key="2">
    <source>
        <dbReference type="ARBA" id="ARBA00022603"/>
    </source>
</evidence>
<dbReference type="GO" id="GO:0032259">
    <property type="term" value="P:methylation"/>
    <property type="evidence" value="ECO:0007669"/>
    <property type="project" value="UniProtKB-KW"/>
</dbReference>
<dbReference type="GO" id="GO:0003677">
    <property type="term" value="F:DNA binding"/>
    <property type="evidence" value="ECO:0007669"/>
    <property type="project" value="InterPro"/>
</dbReference>
<evidence type="ECO:0000313" key="7">
    <source>
        <dbReference type="EMBL" id="AYC41715.1"/>
    </source>
</evidence>
<dbReference type="GO" id="GO:0008170">
    <property type="term" value="F:N-methyltransferase activity"/>
    <property type="evidence" value="ECO:0007669"/>
    <property type="project" value="InterPro"/>
</dbReference>
<protein>
    <recommendedName>
        <fullName evidence="1">site-specific DNA-methyltransferase (adenine-specific)</fullName>
        <ecNumber evidence="1">2.1.1.72</ecNumber>
    </recommendedName>
</protein>
<dbReference type="GO" id="GO:0009007">
    <property type="term" value="F:site-specific DNA-methyltransferase (adenine-specific) activity"/>
    <property type="evidence" value="ECO:0007669"/>
    <property type="project" value="UniProtKB-EC"/>
</dbReference>
<dbReference type="InterPro" id="IPR029063">
    <property type="entry name" value="SAM-dependent_MTases_sf"/>
</dbReference>
<dbReference type="InterPro" id="IPR050953">
    <property type="entry name" value="N4_N6_ade-DNA_methylase"/>
</dbReference>
<feature type="domain" description="Type ISP restriction-modification enzyme LLaBIII C-terminal specificity" evidence="6">
    <location>
        <begin position="644"/>
        <end position="994"/>
    </location>
</feature>
<keyword evidence="2" id="KW-0489">Methyltransferase</keyword>
<feature type="domain" description="DNA methylase adenine-specific" evidence="5">
    <location>
        <begin position="272"/>
        <end position="453"/>
    </location>
</feature>
<reference evidence="7 8" key="1">
    <citation type="submission" date="2018-09" db="EMBL/GenBank/DDBJ databases">
        <title>Production of Trimethoprim by Streptomyces sp. 3E-1.</title>
        <authorList>
            <person name="Kang H.J."/>
            <person name="Kim S.B."/>
        </authorList>
    </citation>
    <scope>NUCLEOTIDE SEQUENCE [LARGE SCALE GENOMIC DNA]</scope>
    <source>
        <strain evidence="7 8">3E-1</strain>
    </source>
</reference>
<comment type="catalytic activity">
    <reaction evidence="4">
        <text>a 2'-deoxyadenosine in DNA + S-adenosyl-L-methionine = an N(6)-methyl-2'-deoxyadenosine in DNA + S-adenosyl-L-homocysteine + H(+)</text>
        <dbReference type="Rhea" id="RHEA:15197"/>
        <dbReference type="Rhea" id="RHEA-COMP:12418"/>
        <dbReference type="Rhea" id="RHEA-COMP:12419"/>
        <dbReference type="ChEBI" id="CHEBI:15378"/>
        <dbReference type="ChEBI" id="CHEBI:57856"/>
        <dbReference type="ChEBI" id="CHEBI:59789"/>
        <dbReference type="ChEBI" id="CHEBI:90615"/>
        <dbReference type="ChEBI" id="CHEBI:90616"/>
        <dbReference type="EC" id="2.1.1.72"/>
    </reaction>
</comment>
<dbReference type="EC" id="2.1.1.72" evidence="1"/>
<proteinExistence type="predicted"/>
<keyword evidence="3" id="KW-0808">Transferase</keyword>
<dbReference type="SUPFAM" id="SSF53335">
    <property type="entry name" value="S-adenosyl-L-methionine-dependent methyltransferases"/>
    <property type="match status" value="1"/>
</dbReference>
<dbReference type="PANTHER" id="PTHR33841">
    <property type="entry name" value="DNA METHYLTRANSFERASE YEEA-RELATED"/>
    <property type="match status" value="1"/>
</dbReference>
<dbReference type="AlphaFoldDB" id="A0AAI8L4Z1"/>
<evidence type="ECO:0000313" key="8">
    <source>
        <dbReference type="Proteomes" id="UP000265765"/>
    </source>
</evidence>
<evidence type="ECO:0000256" key="4">
    <source>
        <dbReference type="ARBA" id="ARBA00047942"/>
    </source>
</evidence>
<accession>A0AAI8L4Z1</accession>
<dbReference type="Pfam" id="PF02384">
    <property type="entry name" value="N6_Mtase"/>
    <property type="match status" value="1"/>
</dbReference>
<dbReference type="PRINTS" id="PR00507">
    <property type="entry name" value="N12N6MTFRASE"/>
</dbReference>
<gene>
    <name evidence="7" type="ORF">DWG14_06006</name>
</gene>
<evidence type="ECO:0000259" key="6">
    <source>
        <dbReference type="Pfam" id="PF18135"/>
    </source>
</evidence>
<dbReference type="REBASE" id="272113">
    <property type="entry name" value="Sgr3E1ORF6006P"/>
</dbReference>
<dbReference type="Gene3D" id="3.40.50.150">
    <property type="entry name" value="Vaccinia Virus protein VP39"/>
    <property type="match status" value="1"/>
</dbReference>
<dbReference type="InterPro" id="IPR041635">
    <property type="entry name" value="Type_ISP_LLaBIII_C"/>
</dbReference>
<evidence type="ECO:0000256" key="3">
    <source>
        <dbReference type="ARBA" id="ARBA00022679"/>
    </source>
</evidence>
<dbReference type="EMBL" id="CP032427">
    <property type="protein sequence ID" value="AYC41715.1"/>
    <property type="molecule type" value="Genomic_DNA"/>
</dbReference>
<sequence length="1054" mass="117781">MRAVGGHLGFTITLTGEVPLVDLRARPDYAVSVDGALVGYIELKKPGRGADPSLFTGDSATQWEKLRLLPNVLYCDGDEFALYRSGQLVGQLARMKGSVLTSGTRLIPDGGALARVLQDFLTWQPKSPRSTTQLVRSVAGLCRLLCDEVAESMVQEKAGRRRRVFTEIAEEWRRLLFPETTDDEFVEQFGQTVVFALLLARVEGIAFDGESVHAIATKLGKRHSLMGKALDVLTEETATGDLSTTLDTLLRVVGAVDWSRLDDGSGDSYLLLYEDFLQIYDRELRVRTGSYYTPHGVVEAMVLLTEAILKRSFGIETGFASSEVVVVDPAMGTGTFLLSVLRRAASTITEEEGAGALGPRLRQLVGQRLIGFERQIGPYAVADLRMHALLKDYGSAAPREGLRLLVADTLDNPRAEFNWIPHTYRPLAESRRQANKVKRDERVMVVIGNPPHDAVTRGAGKWIEAGDPNVGEDPPLDAFRLAGNGTYESKLSNLHVYFWRWGTWKVFDAHDDAPFGVVAYITPKAWLKSRAFAGMRRYLRRSADEGWVIDLSPEGQRSAVASRLFPDVAQELCIAVFVRRRDDHREDSALVHHLKVHGHRDDKARRLLGLTLDDPEWRDCATGDTDPFLPETSDLWTGAPLLRDLMPWSSRGVTPGRVWVYAPDEATLRKRWQIFLGADPSERRALFGEARDRTIDSRVTPLAGTTGYDATPLRLEQRPQSDPVQVGYRSFDRQLILPDHRLMVVARPDLWRVRGDHQVFTVEQNAHPVVSGPALVFSALIPDMHYFNGRSGCARPLYRDARGESPNIAPALLDVLSRRLGTLVTPEDFLAYIAGVVSHPAYTERFRENLEDPGVRVPLTADVRLWRRAVHLGRRVLWLHTYGDRFADLAEGRTRETLRLHSGRPRCVVEIPDTEEGMPQALRYEPEEQRLWIGSGCIAPVPPSTREYQVSGMNVLDKWFGYRRKEPAGKRRLELDHVVARRWSPDWTSELLTLLNILGLLVQAEPAQREVLESVCSGPLISVPDLTEEGVLPVPRHAFKPVRPAGGADIMPGL</sequence>
<evidence type="ECO:0000256" key="1">
    <source>
        <dbReference type="ARBA" id="ARBA00011900"/>
    </source>
</evidence>
<evidence type="ECO:0000259" key="5">
    <source>
        <dbReference type="Pfam" id="PF02384"/>
    </source>
</evidence>
<dbReference type="PANTHER" id="PTHR33841:SF1">
    <property type="entry name" value="DNA METHYLTRANSFERASE A"/>
    <property type="match status" value="1"/>
</dbReference>
<dbReference type="InterPro" id="IPR003356">
    <property type="entry name" value="DNA_methylase_A-5"/>
</dbReference>
<name>A0AAI8L4Z1_9ACTN</name>